<dbReference type="RefSeq" id="WP_272607472.1">
    <property type="nucleotide sequence ID" value="NZ_CP116766.1"/>
</dbReference>
<keyword evidence="2" id="KW-1185">Reference proteome</keyword>
<protein>
    <recommendedName>
        <fullName evidence="3">Mutator family transposase</fullName>
    </recommendedName>
</protein>
<evidence type="ECO:0000313" key="1">
    <source>
        <dbReference type="EMBL" id="WCL71791.1"/>
    </source>
</evidence>
<sequence length="159" mass="18393">MNTTYFGRSFGVTVFMNSLDGSIVHISYVRHEILAHYHQGLCSIIDKGIHIQSIIADGFKGITALFPDIPFQLCQFHQQQTIRRYLTSKPKSAASRALKRLSDNIFYTDAVAFKQALEGWDETYRDYLDEVSYSEDGSKKWYTHKRLRSVYRSLKLTLV</sequence>
<dbReference type="EMBL" id="CP116766">
    <property type="protein sequence ID" value="WCL71791.1"/>
    <property type="molecule type" value="Genomic_DNA"/>
</dbReference>
<gene>
    <name evidence="1" type="ORF">PJU73_01290</name>
</gene>
<proteinExistence type="predicted"/>
<evidence type="ECO:0000313" key="2">
    <source>
        <dbReference type="Proteomes" id="UP001221268"/>
    </source>
</evidence>
<dbReference type="Proteomes" id="UP001221268">
    <property type="component" value="Chromosome"/>
</dbReference>
<name>A0ABY7RJU1_9NEIS</name>
<organism evidence="1 2">
    <name type="scientific">Neisseria lisongii</name>
    <dbReference type="NCBI Taxonomy" id="2912188"/>
    <lineage>
        <taxon>Bacteria</taxon>
        <taxon>Pseudomonadati</taxon>
        <taxon>Pseudomonadota</taxon>
        <taxon>Betaproteobacteria</taxon>
        <taxon>Neisseriales</taxon>
        <taxon>Neisseriaceae</taxon>
        <taxon>Neisseria</taxon>
    </lineage>
</organism>
<evidence type="ECO:0008006" key="3">
    <source>
        <dbReference type="Google" id="ProtNLM"/>
    </source>
</evidence>
<accession>A0ABY7RJU1</accession>
<reference evidence="1 2" key="1">
    <citation type="submission" date="2023-01" db="EMBL/GenBank/DDBJ databases">
        <authorList>
            <person name="Yang C."/>
        </authorList>
    </citation>
    <scope>NUCLEOTIDE SEQUENCE [LARGE SCALE GENOMIC DNA]</scope>
    <source>
        <strain evidence="1 2">ZJ106</strain>
    </source>
</reference>